<evidence type="ECO:0008006" key="3">
    <source>
        <dbReference type="Google" id="ProtNLM"/>
    </source>
</evidence>
<dbReference type="RefSeq" id="WP_124153481.1">
    <property type="nucleotide sequence ID" value="NZ_RQIS01000022.1"/>
</dbReference>
<dbReference type="SUPFAM" id="SSF103165">
    <property type="entry name" value="Ta1353-like"/>
    <property type="match status" value="1"/>
</dbReference>
<dbReference type="InterPro" id="IPR007153">
    <property type="entry name" value="Adenosine_kinase"/>
</dbReference>
<reference evidence="1 2" key="1">
    <citation type="submission" date="2018-11" db="EMBL/GenBank/DDBJ databases">
        <title>Paraburkholderia sp. DHOA04, isolated from soil.</title>
        <authorList>
            <person name="Gao Z.-H."/>
            <person name="Qiu L.-H."/>
            <person name="Fu J.-C."/>
        </authorList>
    </citation>
    <scope>NUCLEOTIDE SEQUENCE [LARGE SCALE GENOMIC DNA]</scope>
    <source>
        <strain evidence="1 2">DHOA04</strain>
    </source>
</reference>
<gene>
    <name evidence="1" type="ORF">D1Y85_23510</name>
</gene>
<comment type="caution">
    <text evidence="1">The sequence shown here is derived from an EMBL/GenBank/DDBJ whole genome shotgun (WGS) entry which is preliminary data.</text>
</comment>
<accession>A0A3N6MJS6</accession>
<organism evidence="1 2">
    <name type="scientific">Paraburkholderia dinghuensis</name>
    <dbReference type="NCBI Taxonomy" id="2305225"/>
    <lineage>
        <taxon>Bacteria</taxon>
        <taxon>Pseudomonadati</taxon>
        <taxon>Pseudomonadota</taxon>
        <taxon>Betaproteobacteria</taxon>
        <taxon>Burkholderiales</taxon>
        <taxon>Burkholderiaceae</taxon>
        <taxon>Paraburkholderia</taxon>
    </lineage>
</organism>
<dbReference type="InterPro" id="IPR036902">
    <property type="entry name" value="Ta1353-like_sf"/>
</dbReference>
<dbReference type="Pfam" id="PF04008">
    <property type="entry name" value="Adenosine_kin"/>
    <property type="match status" value="1"/>
</dbReference>
<keyword evidence="2" id="KW-1185">Reference proteome</keyword>
<evidence type="ECO:0000313" key="2">
    <source>
        <dbReference type="Proteomes" id="UP000272778"/>
    </source>
</evidence>
<name>A0A3N6MJS6_9BURK</name>
<sequence length="161" mass="17385">MQLSTVEIVKPEAANFILGQSHFIKTVEDLHEAIYGTVPGIKFGLAFCEASGKRLVRRSGTDDTLVELATDNALRIGAGHSFIVFLGDGFFPVNVLNAIKAVPEVCRVFCATANPTQVLVAETDQGRGIVGVVDGFPPLGIEAEEDVKWRRDLLRAIGYKA</sequence>
<dbReference type="AlphaFoldDB" id="A0A3N6MJS6"/>
<dbReference type="EMBL" id="RQIS01000022">
    <property type="protein sequence ID" value="RQH01565.1"/>
    <property type="molecule type" value="Genomic_DNA"/>
</dbReference>
<proteinExistence type="predicted"/>
<dbReference type="PANTHER" id="PTHR36155:SF1">
    <property type="entry name" value="BLL5354 PROTEIN"/>
    <property type="match status" value="1"/>
</dbReference>
<dbReference type="OrthoDB" id="9785212at2"/>
<protein>
    <recommendedName>
        <fullName evidence="3">Adenosine monophosphate-protein transferase</fullName>
    </recommendedName>
</protein>
<evidence type="ECO:0000313" key="1">
    <source>
        <dbReference type="EMBL" id="RQH01565.1"/>
    </source>
</evidence>
<dbReference type="Gene3D" id="3.40.1520.10">
    <property type="entry name" value="Ta1353-like"/>
    <property type="match status" value="1"/>
</dbReference>
<dbReference type="PANTHER" id="PTHR36155">
    <property type="entry name" value="BLL5354 PROTEIN"/>
    <property type="match status" value="1"/>
</dbReference>
<dbReference type="Proteomes" id="UP000272778">
    <property type="component" value="Unassembled WGS sequence"/>
</dbReference>